<dbReference type="AlphaFoldDB" id="A0A2R5GDW8"/>
<dbReference type="InterPro" id="IPR039396">
    <property type="entry name" value="Deltex_C"/>
</dbReference>
<evidence type="ECO:0000256" key="4">
    <source>
        <dbReference type="ARBA" id="ARBA00012483"/>
    </source>
</evidence>
<protein>
    <recommendedName>
        <fullName evidence="4">RING-type E3 ubiquitin transferase</fullName>
        <ecNumber evidence="4">2.3.2.27</ecNumber>
    </recommendedName>
</protein>
<feature type="compositionally biased region" description="Low complexity" evidence="7">
    <location>
        <begin position="190"/>
        <end position="211"/>
    </location>
</feature>
<dbReference type="GO" id="GO:0046872">
    <property type="term" value="F:metal ion binding"/>
    <property type="evidence" value="ECO:0007669"/>
    <property type="project" value="UniProtKB-KW"/>
</dbReference>
<dbReference type="InParanoid" id="A0A2R5GDW8"/>
<feature type="region of interest" description="Disordered" evidence="7">
    <location>
        <begin position="176"/>
        <end position="211"/>
    </location>
</feature>
<dbReference type="SUPFAM" id="SSF117839">
    <property type="entry name" value="WWE domain"/>
    <property type="match status" value="1"/>
</dbReference>
<dbReference type="Gene3D" id="3.30.40.10">
    <property type="entry name" value="Zinc/RING finger domain, C3HC4 (zinc finger)"/>
    <property type="match status" value="1"/>
</dbReference>
<name>A0A2R5GDW8_9STRA</name>
<evidence type="ECO:0000256" key="2">
    <source>
        <dbReference type="ARBA" id="ARBA00004906"/>
    </source>
</evidence>
<dbReference type="GO" id="GO:0016567">
    <property type="term" value="P:protein ubiquitination"/>
    <property type="evidence" value="ECO:0007669"/>
    <property type="project" value="UniProtKB-UniPathway"/>
</dbReference>
<dbReference type="GO" id="GO:0061630">
    <property type="term" value="F:ubiquitin protein ligase activity"/>
    <property type="evidence" value="ECO:0007669"/>
    <property type="project" value="UniProtKB-EC"/>
</dbReference>
<dbReference type="InterPro" id="IPR013083">
    <property type="entry name" value="Znf_RING/FYVE/PHD"/>
</dbReference>
<keyword evidence="6" id="KW-0479">Metal-binding</keyword>
<dbReference type="Pfam" id="PF18102">
    <property type="entry name" value="DTC"/>
    <property type="match status" value="1"/>
</dbReference>
<dbReference type="InterPro" id="IPR039398">
    <property type="entry name" value="Deltex_fam"/>
</dbReference>
<evidence type="ECO:0000313" key="10">
    <source>
        <dbReference type="EMBL" id="GBG27918.1"/>
    </source>
</evidence>
<feature type="domain" description="RING-type" evidence="8">
    <location>
        <begin position="219"/>
        <end position="250"/>
    </location>
</feature>
<feature type="region of interest" description="Disordered" evidence="7">
    <location>
        <begin position="84"/>
        <end position="140"/>
    </location>
</feature>
<comment type="similarity">
    <text evidence="3">Belongs to the Deltex family.</text>
</comment>
<evidence type="ECO:0000256" key="1">
    <source>
        <dbReference type="ARBA" id="ARBA00000900"/>
    </source>
</evidence>
<reference evidence="10 11" key="1">
    <citation type="submission" date="2017-12" db="EMBL/GenBank/DDBJ databases">
        <title>Sequencing, de novo assembly and annotation of complete genome of a new Thraustochytrid species, strain FCC1311.</title>
        <authorList>
            <person name="Sedici K."/>
            <person name="Godart F."/>
            <person name="Aiese Cigliano R."/>
            <person name="Sanseverino W."/>
            <person name="Barakat M."/>
            <person name="Ortet P."/>
            <person name="Marechal E."/>
            <person name="Cagnac O."/>
            <person name="Amato A."/>
        </authorList>
    </citation>
    <scope>NUCLEOTIDE SEQUENCE [LARGE SCALE GENOMIC DNA]</scope>
</reference>
<dbReference type="Gene3D" id="3.30.390.130">
    <property type="match status" value="1"/>
</dbReference>
<evidence type="ECO:0000256" key="3">
    <source>
        <dbReference type="ARBA" id="ARBA00009413"/>
    </source>
</evidence>
<dbReference type="UniPathway" id="UPA00143"/>
<keyword evidence="11" id="KW-1185">Reference proteome</keyword>
<comment type="catalytic activity">
    <reaction evidence="1">
        <text>S-ubiquitinyl-[E2 ubiquitin-conjugating enzyme]-L-cysteine + [acceptor protein]-L-lysine = [E2 ubiquitin-conjugating enzyme]-L-cysteine + N(6)-ubiquitinyl-[acceptor protein]-L-lysine.</text>
        <dbReference type="EC" id="2.3.2.27"/>
    </reaction>
</comment>
<evidence type="ECO:0000259" key="8">
    <source>
        <dbReference type="Pfam" id="PF13639"/>
    </source>
</evidence>
<evidence type="ECO:0000256" key="5">
    <source>
        <dbReference type="ARBA" id="ARBA00022679"/>
    </source>
</evidence>
<dbReference type="Pfam" id="PF13639">
    <property type="entry name" value="zf-RING_2"/>
    <property type="match status" value="1"/>
</dbReference>
<dbReference type="EC" id="2.3.2.27" evidence="4"/>
<comment type="caution">
    <text evidence="10">The sequence shown here is derived from an EMBL/GenBank/DDBJ whole genome shotgun (WGS) entry which is preliminary data.</text>
</comment>
<dbReference type="InterPro" id="IPR037197">
    <property type="entry name" value="WWE_dom_sf"/>
</dbReference>
<evidence type="ECO:0000256" key="6">
    <source>
        <dbReference type="ARBA" id="ARBA00022723"/>
    </source>
</evidence>
<dbReference type="SUPFAM" id="SSF57850">
    <property type="entry name" value="RING/U-box"/>
    <property type="match status" value="1"/>
</dbReference>
<organism evidence="10 11">
    <name type="scientific">Hondaea fermentalgiana</name>
    <dbReference type="NCBI Taxonomy" id="2315210"/>
    <lineage>
        <taxon>Eukaryota</taxon>
        <taxon>Sar</taxon>
        <taxon>Stramenopiles</taxon>
        <taxon>Bigyra</taxon>
        <taxon>Labyrinthulomycetes</taxon>
        <taxon>Thraustochytrida</taxon>
        <taxon>Thraustochytriidae</taxon>
        <taxon>Hondaea</taxon>
    </lineage>
</organism>
<gene>
    <name evidence="10" type="ORF">FCC1311_041412</name>
</gene>
<dbReference type="EMBL" id="BEYU01000037">
    <property type="protein sequence ID" value="GBG27918.1"/>
    <property type="molecule type" value="Genomic_DNA"/>
</dbReference>
<dbReference type="CDD" id="cd09633">
    <property type="entry name" value="Deltex_C"/>
    <property type="match status" value="1"/>
</dbReference>
<feature type="domain" description="Deltex C-terminal" evidence="9">
    <location>
        <begin position="259"/>
        <end position="390"/>
    </location>
</feature>
<dbReference type="InterPro" id="IPR001841">
    <property type="entry name" value="Znf_RING"/>
</dbReference>
<accession>A0A2R5GDW8</accession>
<dbReference type="OrthoDB" id="200848at2759"/>
<dbReference type="PANTHER" id="PTHR12622">
    <property type="entry name" value="DELTEX-RELATED"/>
    <property type="match status" value="1"/>
</dbReference>
<keyword evidence="5" id="KW-0808">Transferase</keyword>
<evidence type="ECO:0000256" key="7">
    <source>
        <dbReference type="SAM" id="MobiDB-lite"/>
    </source>
</evidence>
<dbReference type="Proteomes" id="UP000241890">
    <property type="component" value="Unassembled WGS sequence"/>
</dbReference>
<comment type="pathway">
    <text evidence="2">Protein modification; protein ubiquitination.</text>
</comment>
<dbReference type="InterPro" id="IPR039399">
    <property type="entry name" value="Deltex_C_sf"/>
</dbReference>
<proteinExistence type="inferred from homology"/>
<evidence type="ECO:0000259" key="9">
    <source>
        <dbReference type="Pfam" id="PF18102"/>
    </source>
</evidence>
<evidence type="ECO:0000313" key="11">
    <source>
        <dbReference type="Proteomes" id="UP000241890"/>
    </source>
</evidence>
<sequence>MRWEFDNGVLGGPPRWTPCAPELEAHLNALVAAGSTSTQVMMGPFAYLLELVPTMRQRNLHTGRARDLRPAGVATAAVPANAGSQAGFAPTGHHHHQLAGFPSAGAPAPAPPRTRREKRKASRGDPLDEQIVHSGQETASGIKHEHVWEQMEFIKAADLDPKEHCHICLLEFVDDDNDTDPSTGAPKDGSSSATEANSAASSASSAAANSNQDADMEPLDCVKLPNCHGHYFHTDCIKRWFAEKPKCPSCGHFYGQEIGTQPAGTMVSHKSKSSLPGHGGCGTIEISYHFSSGIQGPEHPNPGERFYGTSRCAYLPDNEQGRKCHLLLQQAFRNRVCFTVGTSLTTNRGNSVIWNGIHHKTSRCGGPTSFGYPDPTYLNRLELELASKGVTASVLPKGTGAKASARSSSRKSK</sequence>
<dbReference type="GO" id="GO:0007219">
    <property type="term" value="P:Notch signaling pathway"/>
    <property type="evidence" value="ECO:0007669"/>
    <property type="project" value="InterPro"/>
</dbReference>